<organism evidence="1 2">
    <name type="scientific">Paenibacillus baekrokdamisoli</name>
    <dbReference type="NCBI Taxonomy" id="1712516"/>
    <lineage>
        <taxon>Bacteria</taxon>
        <taxon>Bacillati</taxon>
        <taxon>Bacillota</taxon>
        <taxon>Bacilli</taxon>
        <taxon>Bacillales</taxon>
        <taxon>Paenibacillaceae</taxon>
        <taxon>Paenibacillus</taxon>
    </lineage>
</organism>
<dbReference type="AlphaFoldDB" id="A0A3G9JHW1"/>
<dbReference type="EMBL" id="AP019308">
    <property type="protein sequence ID" value="BBH22599.1"/>
    <property type="molecule type" value="Genomic_DNA"/>
</dbReference>
<sequence>MSTKFTLETSSDYLTSRAGLILVGQLLADTHLNKRLKVRLVTPTFPRFLTLITSVPT</sequence>
<reference evidence="1 2" key="1">
    <citation type="submission" date="2018-11" db="EMBL/GenBank/DDBJ databases">
        <title>Complete genome sequence of Paenibacillus baekrokdamisoli strain KCTC 33723.</title>
        <authorList>
            <person name="Kang S.W."/>
            <person name="Lee K.C."/>
            <person name="Kim K.K."/>
            <person name="Kim J.S."/>
            <person name="Kim D.S."/>
            <person name="Ko S.H."/>
            <person name="Yang S.H."/>
            <person name="Lee J.S."/>
        </authorList>
    </citation>
    <scope>NUCLEOTIDE SEQUENCE [LARGE SCALE GENOMIC DNA]</scope>
    <source>
        <strain evidence="1 2">KCTC 33723</strain>
    </source>
</reference>
<proteinExistence type="predicted"/>
<dbReference type="KEGG" id="pbk:Back11_39440"/>
<keyword evidence="2" id="KW-1185">Reference proteome</keyword>
<dbReference type="Proteomes" id="UP000275368">
    <property type="component" value="Chromosome"/>
</dbReference>
<gene>
    <name evidence="1" type="ORF">Back11_39440</name>
</gene>
<accession>A0A3G9JHW1</accession>
<name>A0A3G9JHW1_9BACL</name>
<protein>
    <submittedName>
        <fullName evidence="1">Uncharacterized protein</fullName>
    </submittedName>
</protein>
<evidence type="ECO:0000313" key="1">
    <source>
        <dbReference type="EMBL" id="BBH22599.1"/>
    </source>
</evidence>
<evidence type="ECO:0000313" key="2">
    <source>
        <dbReference type="Proteomes" id="UP000275368"/>
    </source>
</evidence>